<dbReference type="SMART" id="SM00829">
    <property type="entry name" value="PKS_ER"/>
    <property type="match status" value="1"/>
</dbReference>
<keyword evidence="3 6" id="KW-0479">Metal-binding</keyword>
<evidence type="ECO:0000256" key="4">
    <source>
        <dbReference type="ARBA" id="ARBA00022833"/>
    </source>
</evidence>
<sequence length="417" mass="44676">MSARASNNIPPSLLRIWQQEEEASKAERAEQGRKADMTSTRAIVCRDTIDNGGWEMEDVQVREPGDGELLVEMAATGVCHTDALIGSLPDGAAPIAFYPRVLGHEGSGYVKKVGKGVKVAQPGDPVLLSFTFCTQCELCKAGHHSHCEIFNELNFGPHKVFSRASKSGEQADIDGAFFGQSSFAKLSIVKECSVVNAKDLVKSKQELQLFAPLGCGIQTGTGTVLNAAKATKEDVILILGLGGVGLSAVMGAKIAGCRKIIGLDRVESRLQLAKELGATDVIDGSKLGDKSLVDTIKDVAGSGGPAIAVDTTGAPPLIKAGLESIQNRGKYVQVGTAPFEFNLEVNMMSFMMSGKQIIGAIEGQAYPPEFVPKMVQWYREGRFPIDKLMKLMPAEDFKQALHEMHQGSTIKPILTWS</sequence>
<proteinExistence type="inferred from homology"/>
<accession>A0A4U0U2C5</accession>
<evidence type="ECO:0000313" key="8">
    <source>
        <dbReference type="EMBL" id="TKA29131.1"/>
    </source>
</evidence>
<dbReference type="InterPro" id="IPR013149">
    <property type="entry name" value="ADH-like_C"/>
</dbReference>
<dbReference type="AlphaFoldDB" id="A0A4U0U2C5"/>
<dbReference type="Gene3D" id="3.40.50.720">
    <property type="entry name" value="NAD(P)-binding Rossmann-like Domain"/>
    <property type="match status" value="1"/>
</dbReference>
<evidence type="ECO:0000256" key="3">
    <source>
        <dbReference type="ARBA" id="ARBA00022723"/>
    </source>
</evidence>
<dbReference type="SUPFAM" id="SSF50129">
    <property type="entry name" value="GroES-like"/>
    <property type="match status" value="1"/>
</dbReference>
<dbReference type="Gene3D" id="3.90.180.10">
    <property type="entry name" value="Medium-chain alcohol dehydrogenases, catalytic domain"/>
    <property type="match status" value="1"/>
</dbReference>
<feature type="domain" description="Enoyl reductase (ER)" evidence="7">
    <location>
        <begin position="47"/>
        <end position="414"/>
    </location>
</feature>
<evidence type="ECO:0000256" key="2">
    <source>
        <dbReference type="ARBA" id="ARBA00008072"/>
    </source>
</evidence>
<keyword evidence="9" id="KW-1185">Reference proteome</keyword>
<dbReference type="PANTHER" id="PTHR43350:SF2">
    <property type="entry name" value="GROES-LIKE ZINC-BINDING ALCOHOL DEHYDROGENASE FAMILY PROTEIN"/>
    <property type="match status" value="1"/>
</dbReference>
<dbReference type="PROSITE" id="PS00059">
    <property type="entry name" value="ADH_ZINC"/>
    <property type="match status" value="1"/>
</dbReference>
<dbReference type="InterPro" id="IPR011032">
    <property type="entry name" value="GroES-like_sf"/>
</dbReference>
<gene>
    <name evidence="8" type="ORF">B0A50_03641</name>
</gene>
<keyword evidence="5" id="KW-0560">Oxidoreductase</keyword>
<dbReference type="InterPro" id="IPR020843">
    <property type="entry name" value="ER"/>
</dbReference>
<dbReference type="FunFam" id="3.40.50.720:FF:000003">
    <property type="entry name" value="S-(hydroxymethyl)glutathione dehydrogenase"/>
    <property type="match status" value="1"/>
</dbReference>
<dbReference type="GO" id="GO:0008270">
    <property type="term" value="F:zinc ion binding"/>
    <property type="evidence" value="ECO:0007669"/>
    <property type="project" value="InterPro"/>
</dbReference>
<comment type="caution">
    <text evidence="8">The sequence shown here is derived from an EMBL/GenBank/DDBJ whole genome shotgun (WGS) entry which is preliminary data.</text>
</comment>
<evidence type="ECO:0000256" key="1">
    <source>
        <dbReference type="ARBA" id="ARBA00001947"/>
    </source>
</evidence>
<reference evidence="8 9" key="1">
    <citation type="submission" date="2017-03" db="EMBL/GenBank/DDBJ databases">
        <title>Genomes of endolithic fungi from Antarctica.</title>
        <authorList>
            <person name="Coleine C."/>
            <person name="Masonjones S."/>
            <person name="Stajich J.E."/>
        </authorList>
    </citation>
    <scope>NUCLEOTIDE SEQUENCE [LARGE SCALE GENOMIC DNA]</scope>
    <source>
        <strain evidence="8 9">CCFEE 6315</strain>
    </source>
</reference>
<evidence type="ECO:0000313" key="9">
    <source>
        <dbReference type="Proteomes" id="UP000308549"/>
    </source>
</evidence>
<organism evidence="8 9">
    <name type="scientific">Salinomyces thailandicus</name>
    <dbReference type="NCBI Taxonomy" id="706561"/>
    <lineage>
        <taxon>Eukaryota</taxon>
        <taxon>Fungi</taxon>
        <taxon>Dikarya</taxon>
        <taxon>Ascomycota</taxon>
        <taxon>Pezizomycotina</taxon>
        <taxon>Dothideomycetes</taxon>
        <taxon>Dothideomycetidae</taxon>
        <taxon>Mycosphaerellales</taxon>
        <taxon>Teratosphaeriaceae</taxon>
        <taxon>Salinomyces</taxon>
    </lineage>
</organism>
<dbReference type="OrthoDB" id="1560166at2759"/>
<name>A0A4U0U2C5_9PEZI</name>
<evidence type="ECO:0000256" key="6">
    <source>
        <dbReference type="RuleBase" id="RU361277"/>
    </source>
</evidence>
<evidence type="ECO:0000256" key="5">
    <source>
        <dbReference type="ARBA" id="ARBA00023002"/>
    </source>
</evidence>
<dbReference type="InterPro" id="IPR013154">
    <property type="entry name" value="ADH-like_N"/>
</dbReference>
<comment type="cofactor">
    <cofactor evidence="1 6">
        <name>Zn(2+)</name>
        <dbReference type="ChEBI" id="CHEBI:29105"/>
    </cofactor>
</comment>
<dbReference type="Pfam" id="PF00107">
    <property type="entry name" value="ADH_zinc_N"/>
    <property type="match status" value="1"/>
</dbReference>
<keyword evidence="4 6" id="KW-0862">Zinc</keyword>
<dbReference type="GO" id="GO:0016491">
    <property type="term" value="F:oxidoreductase activity"/>
    <property type="evidence" value="ECO:0007669"/>
    <property type="project" value="UniProtKB-KW"/>
</dbReference>
<dbReference type="EMBL" id="NAJL01000015">
    <property type="protein sequence ID" value="TKA29131.1"/>
    <property type="molecule type" value="Genomic_DNA"/>
</dbReference>
<dbReference type="InterPro" id="IPR002328">
    <property type="entry name" value="ADH_Zn_CS"/>
</dbReference>
<evidence type="ECO:0000259" key="7">
    <source>
        <dbReference type="SMART" id="SM00829"/>
    </source>
</evidence>
<dbReference type="CDD" id="cd08278">
    <property type="entry name" value="benzyl_alcohol_DH"/>
    <property type="match status" value="1"/>
</dbReference>
<protein>
    <recommendedName>
        <fullName evidence="7">Enoyl reductase (ER) domain-containing protein</fullName>
    </recommendedName>
</protein>
<comment type="similarity">
    <text evidence="2 6">Belongs to the zinc-containing alcohol dehydrogenase family.</text>
</comment>
<dbReference type="InterPro" id="IPR036291">
    <property type="entry name" value="NAD(P)-bd_dom_sf"/>
</dbReference>
<dbReference type="Proteomes" id="UP000308549">
    <property type="component" value="Unassembled WGS sequence"/>
</dbReference>
<dbReference type="SUPFAM" id="SSF51735">
    <property type="entry name" value="NAD(P)-binding Rossmann-fold domains"/>
    <property type="match status" value="1"/>
</dbReference>
<dbReference type="PANTHER" id="PTHR43350">
    <property type="entry name" value="NAD-DEPENDENT ALCOHOL DEHYDROGENASE"/>
    <property type="match status" value="1"/>
</dbReference>
<dbReference type="Pfam" id="PF08240">
    <property type="entry name" value="ADH_N"/>
    <property type="match status" value="1"/>
</dbReference>